<keyword evidence="9" id="KW-1185">Reference proteome</keyword>
<feature type="domain" description="Major facilitator superfamily (MFS) profile" evidence="7">
    <location>
        <begin position="21"/>
        <end position="396"/>
    </location>
</feature>
<dbReference type="EMBL" id="BAAAQF010000004">
    <property type="protein sequence ID" value="GAA1665948.1"/>
    <property type="molecule type" value="Genomic_DNA"/>
</dbReference>
<comment type="caution">
    <text evidence="8">The sequence shown here is derived from an EMBL/GenBank/DDBJ whole genome shotgun (WGS) entry which is preliminary data.</text>
</comment>
<keyword evidence="2" id="KW-1003">Cell membrane</keyword>
<keyword evidence="3 6" id="KW-0812">Transmembrane</keyword>
<organism evidence="8 9">
    <name type="scientific">Glycomyces endophyticus</name>
    <dbReference type="NCBI Taxonomy" id="480996"/>
    <lineage>
        <taxon>Bacteria</taxon>
        <taxon>Bacillati</taxon>
        <taxon>Actinomycetota</taxon>
        <taxon>Actinomycetes</taxon>
        <taxon>Glycomycetales</taxon>
        <taxon>Glycomycetaceae</taxon>
        <taxon>Glycomyces</taxon>
    </lineage>
</organism>
<evidence type="ECO:0000259" key="7">
    <source>
        <dbReference type="PROSITE" id="PS50850"/>
    </source>
</evidence>
<evidence type="ECO:0000256" key="2">
    <source>
        <dbReference type="ARBA" id="ARBA00022475"/>
    </source>
</evidence>
<evidence type="ECO:0000256" key="3">
    <source>
        <dbReference type="ARBA" id="ARBA00022692"/>
    </source>
</evidence>
<evidence type="ECO:0000256" key="5">
    <source>
        <dbReference type="ARBA" id="ARBA00023136"/>
    </source>
</evidence>
<gene>
    <name evidence="8" type="ORF">GCM10009830_09460</name>
</gene>
<name>A0ABP4S4Z0_9ACTN</name>
<evidence type="ECO:0000313" key="8">
    <source>
        <dbReference type="EMBL" id="GAA1665948.1"/>
    </source>
</evidence>
<dbReference type="CDD" id="cd17324">
    <property type="entry name" value="MFS_NepI_like"/>
    <property type="match status" value="1"/>
</dbReference>
<dbReference type="PANTHER" id="PTHR43124:SF3">
    <property type="entry name" value="CHLORAMPHENICOL EFFLUX PUMP RV0191"/>
    <property type="match status" value="1"/>
</dbReference>
<dbReference type="Gene3D" id="1.20.1250.20">
    <property type="entry name" value="MFS general substrate transporter like domains"/>
    <property type="match status" value="2"/>
</dbReference>
<feature type="transmembrane region" description="Helical" evidence="6">
    <location>
        <begin position="218"/>
        <end position="236"/>
    </location>
</feature>
<dbReference type="InterPro" id="IPR036259">
    <property type="entry name" value="MFS_trans_sf"/>
</dbReference>
<dbReference type="PANTHER" id="PTHR43124">
    <property type="entry name" value="PURINE EFFLUX PUMP PBUE"/>
    <property type="match status" value="1"/>
</dbReference>
<feature type="transmembrane region" description="Helical" evidence="6">
    <location>
        <begin position="175"/>
        <end position="197"/>
    </location>
</feature>
<dbReference type="Proteomes" id="UP001499851">
    <property type="component" value="Unassembled WGS sequence"/>
</dbReference>
<keyword evidence="4 6" id="KW-1133">Transmembrane helix</keyword>
<dbReference type="InterPro" id="IPR020846">
    <property type="entry name" value="MFS_dom"/>
</dbReference>
<feature type="transmembrane region" description="Helical" evidence="6">
    <location>
        <begin position="283"/>
        <end position="302"/>
    </location>
</feature>
<evidence type="ECO:0000256" key="6">
    <source>
        <dbReference type="SAM" id="Phobius"/>
    </source>
</evidence>
<dbReference type="RefSeq" id="WP_344482396.1">
    <property type="nucleotide sequence ID" value="NZ_BAAAQF010000004.1"/>
</dbReference>
<dbReference type="InterPro" id="IPR011701">
    <property type="entry name" value="MFS"/>
</dbReference>
<accession>A0ABP4S4Z0</accession>
<feature type="transmembrane region" description="Helical" evidence="6">
    <location>
        <begin position="50"/>
        <end position="74"/>
    </location>
</feature>
<feature type="transmembrane region" description="Helical" evidence="6">
    <location>
        <begin position="86"/>
        <end position="105"/>
    </location>
</feature>
<feature type="transmembrane region" description="Helical" evidence="6">
    <location>
        <begin position="145"/>
        <end position="163"/>
    </location>
</feature>
<sequence>MSTTTAPDRAPAATKRRRSLAIGALALGAFGIGLTEFVVVGLLGPLGEDLHVSISTAGLLVTGYAASVAIGAPIMTAIGVNLPRKTMLAVLIALFIAGSVLSAMAETYAVLMVGRVVSALCHGAYMGIGPVMAASLVAPEKRSRAIALMMTGLTLANVIGVPFGTALGQQLGWRAAFWAIAVIGAAALAAILLFVPARPNDTAAGLRGEVAVFRRPQVWLVLTITMLGWGAAYAAITFLEPILTQVAGFEKSTVPWLMLLFGVGLTAGNLLGGRLADRAVMPALFGTITAATAALVVFAFAAHSPIPAAVMVFVIGAAGFAMVPVLQTRVLDAAEGAPSLASSVNAAAFNVGIALSAWFGGLAISADWGLTAPIWIGVAMGLAALATAALAASAERRKSLTAR</sequence>
<evidence type="ECO:0000313" key="9">
    <source>
        <dbReference type="Proteomes" id="UP001499851"/>
    </source>
</evidence>
<reference evidence="9" key="1">
    <citation type="journal article" date="2019" name="Int. J. Syst. Evol. Microbiol.">
        <title>The Global Catalogue of Microorganisms (GCM) 10K type strain sequencing project: providing services to taxonomists for standard genome sequencing and annotation.</title>
        <authorList>
            <consortium name="The Broad Institute Genomics Platform"/>
            <consortium name="The Broad Institute Genome Sequencing Center for Infectious Disease"/>
            <person name="Wu L."/>
            <person name="Ma J."/>
        </authorList>
    </citation>
    <scope>NUCLEOTIDE SEQUENCE [LARGE SCALE GENOMIC DNA]</scope>
    <source>
        <strain evidence="9">JCM 16001</strain>
    </source>
</reference>
<proteinExistence type="predicted"/>
<feature type="transmembrane region" description="Helical" evidence="6">
    <location>
        <begin position="372"/>
        <end position="394"/>
    </location>
</feature>
<dbReference type="PROSITE" id="PS50850">
    <property type="entry name" value="MFS"/>
    <property type="match status" value="1"/>
</dbReference>
<protein>
    <submittedName>
        <fullName evidence="8">MFS transporter</fullName>
    </submittedName>
</protein>
<feature type="transmembrane region" description="Helical" evidence="6">
    <location>
        <begin position="117"/>
        <end position="138"/>
    </location>
</feature>
<keyword evidence="5 6" id="KW-0472">Membrane</keyword>
<dbReference type="Pfam" id="PF07690">
    <property type="entry name" value="MFS_1"/>
    <property type="match status" value="1"/>
</dbReference>
<feature type="transmembrane region" description="Helical" evidence="6">
    <location>
        <begin position="256"/>
        <end position="276"/>
    </location>
</feature>
<feature type="transmembrane region" description="Helical" evidence="6">
    <location>
        <begin position="347"/>
        <end position="366"/>
    </location>
</feature>
<feature type="transmembrane region" description="Helical" evidence="6">
    <location>
        <begin position="308"/>
        <end position="326"/>
    </location>
</feature>
<dbReference type="SUPFAM" id="SSF103473">
    <property type="entry name" value="MFS general substrate transporter"/>
    <property type="match status" value="1"/>
</dbReference>
<comment type="subcellular location">
    <subcellularLocation>
        <location evidence="1">Cell membrane</location>
        <topology evidence="1">Multi-pass membrane protein</topology>
    </subcellularLocation>
</comment>
<evidence type="ECO:0000256" key="1">
    <source>
        <dbReference type="ARBA" id="ARBA00004651"/>
    </source>
</evidence>
<evidence type="ECO:0000256" key="4">
    <source>
        <dbReference type="ARBA" id="ARBA00022989"/>
    </source>
</evidence>
<feature type="transmembrane region" description="Helical" evidence="6">
    <location>
        <begin position="20"/>
        <end position="44"/>
    </location>
</feature>
<dbReference type="InterPro" id="IPR050189">
    <property type="entry name" value="MFS_Efflux_Transporters"/>
</dbReference>